<accession>A0A0P0P471</accession>
<feature type="compositionally biased region" description="Polar residues" evidence="1">
    <location>
        <begin position="1"/>
        <end position="10"/>
    </location>
</feature>
<evidence type="ECO:0000313" key="3">
    <source>
        <dbReference type="Proteomes" id="UP000056905"/>
    </source>
</evidence>
<keyword evidence="3" id="KW-1185">Reference proteome</keyword>
<proteinExistence type="predicted"/>
<dbReference type="STRING" id="69395.AQ619_10680"/>
<dbReference type="AlphaFoldDB" id="A0A0P0P471"/>
<organism evidence="2 3">
    <name type="scientific">Caulobacter henricii</name>
    <dbReference type="NCBI Taxonomy" id="69395"/>
    <lineage>
        <taxon>Bacteria</taxon>
        <taxon>Pseudomonadati</taxon>
        <taxon>Pseudomonadota</taxon>
        <taxon>Alphaproteobacteria</taxon>
        <taxon>Caulobacterales</taxon>
        <taxon>Caulobacteraceae</taxon>
        <taxon>Caulobacter</taxon>
    </lineage>
</organism>
<protein>
    <submittedName>
        <fullName evidence="2">Uncharacterized protein</fullName>
    </submittedName>
</protein>
<dbReference type="EMBL" id="CP013002">
    <property type="protein sequence ID" value="ALL15308.1"/>
    <property type="molecule type" value="Genomic_DNA"/>
</dbReference>
<gene>
    <name evidence="2" type="ORF">AQ619_10680</name>
</gene>
<name>A0A0P0P471_9CAUL</name>
<reference evidence="2 3" key="1">
    <citation type="submission" date="2015-10" db="EMBL/GenBank/DDBJ databases">
        <title>Conservation of the essential genome among Caulobacter and Brevundimonas species.</title>
        <authorList>
            <person name="Scott D."/>
            <person name="Ely B."/>
        </authorList>
    </citation>
    <scope>NUCLEOTIDE SEQUENCE [LARGE SCALE GENOMIC DNA]</scope>
    <source>
        <strain evidence="2 3">CB4</strain>
    </source>
</reference>
<dbReference type="Proteomes" id="UP000056905">
    <property type="component" value="Chromosome"/>
</dbReference>
<dbReference type="KEGG" id="chq:AQ619_10680"/>
<dbReference type="OrthoDB" id="7998218at2"/>
<evidence type="ECO:0000313" key="2">
    <source>
        <dbReference type="EMBL" id="ALL15308.1"/>
    </source>
</evidence>
<feature type="region of interest" description="Disordered" evidence="1">
    <location>
        <begin position="1"/>
        <end position="62"/>
    </location>
</feature>
<feature type="compositionally biased region" description="Basic and acidic residues" evidence="1">
    <location>
        <begin position="30"/>
        <end position="44"/>
    </location>
</feature>
<feature type="region of interest" description="Disordered" evidence="1">
    <location>
        <begin position="82"/>
        <end position="102"/>
    </location>
</feature>
<evidence type="ECO:0000256" key="1">
    <source>
        <dbReference type="SAM" id="MobiDB-lite"/>
    </source>
</evidence>
<sequence length="102" mass="10994">MTDNKQSPANSAPGVLGDWSQAQDLGQAGHPEDRVSETDVKEAFQTEASPTSRLVAPLPDGETHDQLAEHVDQAEDRQEALLDEGLEESFPASDPVSVKRIT</sequence>
<dbReference type="RefSeq" id="WP_062151574.1">
    <property type="nucleotide sequence ID" value="NZ_CP013002.1"/>
</dbReference>